<dbReference type="Proteomes" id="UP000480178">
    <property type="component" value="Chromosome"/>
</dbReference>
<dbReference type="Pfam" id="PF00575">
    <property type="entry name" value="S1"/>
    <property type="match status" value="1"/>
</dbReference>
<dbReference type="InterPro" id="IPR012340">
    <property type="entry name" value="NA-bd_OB-fold"/>
</dbReference>
<name>A0A6C0GS87_9BACT</name>
<organism evidence="2 3">
    <name type="scientific">Rhodocytophaga rosea</name>
    <dbReference type="NCBI Taxonomy" id="2704465"/>
    <lineage>
        <taxon>Bacteria</taxon>
        <taxon>Pseudomonadati</taxon>
        <taxon>Bacteroidota</taxon>
        <taxon>Cytophagia</taxon>
        <taxon>Cytophagales</taxon>
        <taxon>Rhodocytophagaceae</taxon>
        <taxon>Rhodocytophaga</taxon>
    </lineage>
</organism>
<dbReference type="PROSITE" id="PS50126">
    <property type="entry name" value="S1"/>
    <property type="match status" value="1"/>
</dbReference>
<feature type="domain" description="S1 motif" evidence="1">
    <location>
        <begin position="60"/>
        <end position="133"/>
    </location>
</feature>
<evidence type="ECO:0000259" key="1">
    <source>
        <dbReference type="PROSITE" id="PS50126"/>
    </source>
</evidence>
<accession>A0A6C0GS87</accession>
<dbReference type="Gene3D" id="2.40.50.140">
    <property type="entry name" value="Nucleic acid-binding proteins"/>
    <property type="match status" value="1"/>
</dbReference>
<dbReference type="SMART" id="SM00316">
    <property type="entry name" value="S1"/>
    <property type="match status" value="1"/>
</dbReference>
<proteinExistence type="predicted"/>
<reference evidence="2 3" key="1">
    <citation type="submission" date="2020-01" db="EMBL/GenBank/DDBJ databases">
        <authorList>
            <person name="Kim M.K."/>
        </authorList>
    </citation>
    <scope>NUCLEOTIDE SEQUENCE [LARGE SCALE GENOMIC DNA]</scope>
    <source>
        <strain evidence="2 3">172606-1</strain>
    </source>
</reference>
<sequence>MHGKAEDFKEELLPERGSIIKTVIKNHIDDTLCLSVDQEDLKLVEEYQAFYQVIKTLKEGTITSGVVKAIVPFGIFVDLGYPYQGVVDIGHTDFNGGDRLPIDFIEKLKAGDTIQCIISYFRFDDRQIGLRWLENKQ</sequence>
<gene>
    <name evidence="2" type="ORF">GXP67_32115</name>
</gene>
<evidence type="ECO:0000313" key="3">
    <source>
        <dbReference type="Proteomes" id="UP000480178"/>
    </source>
</evidence>
<dbReference type="KEGG" id="rhoz:GXP67_32115"/>
<dbReference type="SUPFAM" id="SSF50249">
    <property type="entry name" value="Nucleic acid-binding proteins"/>
    <property type="match status" value="1"/>
</dbReference>
<evidence type="ECO:0000313" key="2">
    <source>
        <dbReference type="EMBL" id="QHT70965.1"/>
    </source>
</evidence>
<dbReference type="GO" id="GO:0003676">
    <property type="term" value="F:nucleic acid binding"/>
    <property type="evidence" value="ECO:0007669"/>
    <property type="project" value="InterPro"/>
</dbReference>
<dbReference type="RefSeq" id="WP_162446908.1">
    <property type="nucleotide sequence ID" value="NZ_CP048222.1"/>
</dbReference>
<keyword evidence="3" id="KW-1185">Reference proteome</keyword>
<dbReference type="EMBL" id="CP048222">
    <property type="protein sequence ID" value="QHT70965.1"/>
    <property type="molecule type" value="Genomic_DNA"/>
</dbReference>
<protein>
    <submittedName>
        <fullName evidence="2">S1 RNA-binding domain-containing protein</fullName>
    </submittedName>
</protein>
<dbReference type="AlphaFoldDB" id="A0A6C0GS87"/>
<dbReference type="InterPro" id="IPR003029">
    <property type="entry name" value="S1_domain"/>
</dbReference>